<feature type="compositionally biased region" description="Basic and acidic residues" evidence="1">
    <location>
        <begin position="72"/>
        <end position="84"/>
    </location>
</feature>
<feature type="region of interest" description="Disordered" evidence="1">
    <location>
        <begin position="66"/>
        <end position="87"/>
    </location>
</feature>
<reference evidence="2" key="1">
    <citation type="submission" date="2019-09" db="EMBL/GenBank/DDBJ databases">
        <title>Draft genome information of white flower Hibiscus syriacus.</title>
        <authorList>
            <person name="Kim Y.-M."/>
        </authorList>
    </citation>
    <scope>NUCLEOTIDE SEQUENCE [LARGE SCALE GENOMIC DNA]</scope>
    <source>
        <strain evidence="2">YM2019G1</strain>
    </source>
</reference>
<gene>
    <name evidence="2" type="ORF">F3Y22_tig00112383pilonHSYRG00259</name>
</gene>
<accession>A0A6A2XYP5</accession>
<organism evidence="2 3">
    <name type="scientific">Hibiscus syriacus</name>
    <name type="common">Rose of Sharon</name>
    <dbReference type="NCBI Taxonomy" id="106335"/>
    <lineage>
        <taxon>Eukaryota</taxon>
        <taxon>Viridiplantae</taxon>
        <taxon>Streptophyta</taxon>
        <taxon>Embryophyta</taxon>
        <taxon>Tracheophyta</taxon>
        <taxon>Spermatophyta</taxon>
        <taxon>Magnoliopsida</taxon>
        <taxon>eudicotyledons</taxon>
        <taxon>Gunneridae</taxon>
        <taxon>Pentapetalae</taxon>
        <taxon>rosids</taxon>
        <taxon>malvids</taxon>
        <taxon>Malvales</taxon>
        <taxon>Malvaceae</taxon>
        <taxon>Malvoideae</taxon>
        <taxon>Hibiscus</taxon>
    </lineage>
</organism>
<evidence type="ECO:0000313" key="3">
    <source>
        <dbReference type="Proteomes" id="UP000436088"/>
    </source>
</evidence>
<protein>
    <submittedName>
        <fullName evidence="2">Uncharacterized protein</fullName>
    </submittedName>
</protein>
<dbReference type="AlphaFoldDB" id="A0A6A2XYP5"/>
<name>A0A6A2XYP5_HIBSY</name>
<dbReference type="Proteomes" id="UP000436088">
    <property type="component" value="Unassembled WGS sequence"/>
</dbReference>
<evidence type="ECO:0000313" key="2">
    <source>
        <dbReference type="EMBL" id="KAE8667666.1"/>
    </source>
</evidence>
<proteinExistence type="predicted"/>
<keyword evidence="3" id="KW-1185">Reference proteome</keyword>
<dbReference type="EMBL" id="VEPZ02001568">
    <property type="protein sequence ID" value="KAE8667666.1"/>
    <property type="molecule type" value="Genomic_DNA"/>
</dbReference>
<sequence>MPFLPILRDDPVSKVGVCKSGYPELPGRRFLGPCLDPDVTGTREDWWKFELLINGEDNKERRIMKGDQNGLMHDKKGNDGDSEKTGNGWPARKLDCSMSDSVFYMDKSVMECALPELVNSREKVIVTPPLVSADESNTCGRQTILSAAASGSVAEELESGKRKLPGLVLLRPLASEKSTNGLVDEVCDDNKLAAQSIAFGSYSLSTNVWQR</sequence>
<evidence type="ECO:0000256" key="1">
    <source>
        <dbReference type="SAM" id="MobiDB-lite"/>
    </source>
</evidence>
<comment type="caution">
    <text evidence="2">The sequence shown here is derived from an EMBL/GenBank/DDBJ whole genome shotgun (WGS) entry which is preliminary data.</text>
</comment>